<dbReference type="Proteomes" id="UP000321353">
    <property type="component" value="Chromosome"/>
</dbReference>
<protein>
    <submittedName>
        <fullName evidence="1">Uncharacterized protein</fullName>
    </submittedName>
</protein>
<evidence type="ECO:0000313" key="2">
    <source>
        <dbReference type="Proteomes" id="UP000321353"/>
    </source>
</evidence>
<dbReference type="EMBL" id="CP036264">
    <property type="protein sequence ID" value="QEG02290.1"/>
    <property type="molecule type" value="Genomic_DNA"/>
</dbReference>
<sequence>MLVKKWVGQKMGWSKNGGKRGPIKTEFTWDGSLWCGFTQTIRIDPPCQEGFVSYVDAHAAFFDHFFFFSNTP</sequence>
<dbReference type="AlphaFoldDB" id="A0A5B9MPJ5"/>
<accession>A0A5B9MPJ5</accession>
<gene>
    <name evidence="1" type="ORF">Mal15_63760</name>
</gene>
<evidence type="ECO:0000313" key="1">
    <source>
        <dbReference type="EMBL" id="QEG02290.1"/>
    </source>
</evidence>
<reference evidence="1 2" key="1">
    <citation type="submission" date="2019-02" db="EMBL/GenBank/DDBJ databases">
        <title>Planctomycetal bacteria perform biofilm scaping via a novel small molecule.</title>
        <authorList>
            <person name="Jeske O."/>
            <person name="Boedeker C."/>
            <person name="Wiegand S."/>
            <person name="Breitling P."/>
            <person name="Kallscheuer N."/>
            <person name="Jogler M."/>
            <person name="Rohde M."/>
            <person name="Petersen J."/>
            <person name="Medema M.H."/>
            <person name="Surup F."/>
            <person name="Jogler C."/>
        </authorList>
    </citation>
    <scope>NUCLEOTIDE SEQUENCE [LARGE SCALE GENOMIC DNA]</scope>
    <source>
        <strain evidence="1 2">Mal15</strain>
    </source>
</reference>
<keyword evidence="2" id="KW-1185">Reference proteome</keyword>
<name>A0A5B9MPJ5_9BACT</name>
<dbReference type="KEGG" id="smam:Mal15_63760"/>
<proteinExistence type="predicted"/>
<organism evidence="1 2">
    <name type="scientific">Stieleria maiorica</name>
    <dbReference type="NCBI Taxonomy" id="2795974"/>
    <lineage>
        <taxon>Bacteria</taxon>
        <taxon>Pseudomonadati</taxon>
        <taxon>Planctomycetota</taxon>
        <taxon>Planctomycetia</taxon>
        <taxon>Pirellulales</taxon>
        <taxon>Pirellulaceae</taxon>
        <taxon>Stieleria</taxon>
    </lineage>
</organism>